<organism evidence="4 5">
    <name type="scientific">SAR324 cluster bacterium</name>
    <dbReference type="NCBI Taxonomy" id="2024889"/>
    <lineage>
        <taxon>Bacteria</taxon>
        <taxon>Deltaproteobacteria</taxon>
        <taxon>SAR324 cluster</taxon>
    </lineage>
</organism>
<evidence type="ECO:0000313" key="5">
    <source>
        <dbReference type="Proteomes" id="UP000524246"/>
    </source>
</evidence>
<dbReference type="GO" id="GO:0070930">
    <property type="term" value="P:trans-translation-dependent protein tagging"/>
    <property type="evidence" value="ECO:0007669"/>
    <property type="project" value="TreeGrafter"/>
</dbReference>
<dbReference type="EMBL" id="JAAZON010000337">
    <property type="protein sequence ID" value="NMC63033.1"/>
    <property type="molecule type" value="Genomic_DNA"/>
</dbReference>
<dbReference type="GO" id="GO:0005829">
    <property type="term" value="C:cytosol"/>
    <property type="evidence" value="ECO:0007669"/>
    <property type="project" value="TreeGrafter"/>
</dbReference>
<proteinExistence type="inferred from homology"/>
<evidence type="ECO:0000256" key="3">
    <source>
        <dbReference type="HAMAP-Rule" id="MF_00023"/>
    </source>
</evidence>
<dbReference type="CDD" id="cd09294">
    <property type="entry name" value="SmpB"/>
    <property type="match status" value="1"/>
</dbReference>
<dbReference type="InterPro" id="IPR000037">
    <property type="entry name" value="SsrA-bd_prot"/>
</dbReference>
<dbReference type="PROSITE" id="PS01317">
    <property type="entry name" value="SSRP"/>
    <property type="match status" value="1"/>
</dbReference>
<dbReference type="Pfam" id="PF01668">
    <property type="entry name" value="SmpB"/>
    <property type="match status" value="1"/>
</dbReference>
<reference evidence="4 5" key="1">
    <citation type="journal article" date="2020" name="Biotechnol. Biofuels">
        <title>New insights from the biogas microbiome by comprehensive genome-resolved metagenomics of nearly 1600 species originating from multiple anaerobic digesters.</title>
        <authorList>
            <person name="Campanaro S."/>
            <person name="Treu L."/>
            <person name="Rodriguez-R L.M."/>
            <person name="Kovalovszki A."/>
            <person name="Ziels R.M."/>
            <person name="Maus I."/>
            <person name="Zhu X."/>
            <person name="Kougias P.G."/>
            <person name="Basile A."/>
            <person name="Luo G."/>
            <person name="Schluter A."/>
            <person name="Konstantinidis K.T."/>
            <person name="Angelidaki I."/>
        </authorList>
    </citation>
    <scope>NUCLEOTIDE SEQUENCE [LARGE SCALE GENOMIC DNA]</scope>
    <source>
        <strain evidence="4">AS27yjCOA_65</strain>
    </source>
</reference>
<evidence type="ECO:0000256" key="2">
    <source>
        <dbReference type="ARBA" id="ARBA00022884"/>
    </source>
</evidence>
<protein>
    <recommendedName>
        <fullName evidence="3">SsrA-binding protein</fullName>
    </recommendedName>
    <alternativeName>
        <fullName evidence="3">Small protein B</fullName>
    </alternativeName>
</protein>
<dbReference type="NCBIfam" id="NF003843">
    <property type="entry name" value="PRK05422.1"/>
    <property type="match status" value="1"/>
</dbReference>
<dbReference type="Proteomes" id="UP000524246">
    <property type="component" value="Unassembled WGS sequence"/>
</dbReference>
<evidence type="ECO:0000313" key="4">
    <source>
        <dbReference type="EMBL" id="NMC63033.1"/>
    </source>
</evidence>
<dbReference type="GO" id="GO:0003723">
    <property type="term" value="F:RNA binding"/>
    <property type="evidence" value="ECO:0007669"/>
    <property type="project" value="UniProtKB-UniRule"/>
</dbReference>
<keyword evidence="2 3" id="KW-0694">RNA-binding</keyword>
<comment type="function">
    <text evidence="3">Required for rescue of stalled ribosomes mediated by trans-translation. Binds to transfer-messenger RNA (tmRNA), required for stable association of tmRNA with ribosomes. tmRNA and SmpB together mimic tRNA shape, replacing the anticodon stem-loop with SmpB. tmRNA is encoded by the ssrA gene; the 2 termini fold to resemble tRNA(Ala) and it encodes a 'tag peptide', a short internal open reading frame. During trans-translation Ala-aminoacylated tmRNA acts like a tRNA, entering the A-site of stalled ribosomes, displacing the stalled mRNA. The ribosome then switches to translate the ORF on the tmRNA; the nascent peptide is terminated with the 'tag peptide' encoded by the tmRNA and targeted for degradation. The ribosome is freed to recommence translation, which seems to be the essential function of trans-translation.</text>
</comment>
<dbReference type="AlphaFoldDB" id="A0A7X9FSE4"/>
<name>A0A7X9FSE4_9DELT</name>
<dbReference type="NCBIfam" id="TIGR00086">
    <property type="entry name" value="smpB"/>
    <property type="match status" value="1"/>
</dbReference>
<dbReference type="InterPro" id="IPR023620">
    <property type="entry name" value="SmpB"/>
</dbReference>
<dbReference type="InterPro" id="IPR020081">
    <property type="entry name" value="SsrA-bd_prot_CS"/>
</dbReference>
<comment type="similarity">
    <text evidence="3">Belongs to the SmpB family.</text>
</comment>
<dbReference type="Gene3D" id="2.40.280.10">
    <property type="match status" value="1"/>
</dbReference>
<dbReference type="PANTHER" id="PTHR30308:SF2">
    <property type="entry name" value="SSRA-BINDING PROTEIN"/>
    <property type="match status" value="1"/>
</dbReference>
<dbReference type="HAMAP" id="MF_00023">
    <property type="entry name" value="SmpB"/>
    <property type="match status" value="1"/>
</dbReference>
<accession>A0A7X9FSE4</accession>
<evidence type="ECO:0000256" key="1">
    <source>
        <dbReference type="ARBA" id="ARBA00022490"/>
    </source>
</evidence>
<dbReference type="PANTHER" id="PTHR30308">
    <property type="entry name" value="TMRNA-BINDING COMPONENT OF TRANS-TRANSLATION TAGGING COMPLEX"/>
    <property type="match status" value="1"/>
</dbReference>
<dbReference type="GO" id="GO:0070929">
    <property type="term" value="P:trans-translation"/>
    <property type="evidence" value="ECO:0007669"/>
    <property type="project" value="UniProtKB-UniRule"/>
</dbReference>
<comment type="caution">
    <text evidence="4">The sequence shown here is derived from an EMBL/GenBank/DDBJ whole genome shotgun (WGS) entry which is preliminary data.</text>
</comment>
<gene>
    <name evidence="3 4" type="primary">smpB</name>
    <name evidence="4" type="ORF">GYA55_07675</name>
</gene>
<comment type="subcellular location">
    <subcellularLocation>
        <location evidence="3">Cytoplasm</location>
    </subcellularLocation>
    <text evidence="3">The tmRNA-SmpB complex associates with stalled 70S ribosomes.</text>
</comment>
<dbReference type="SUPFAM" id="SSF74982">
    <property type="entry name" value="Small protein B (SmpB)"/>
    <property type="match status" value="1"/>
</dbReference>
<sequence>MAKAKQLPESSGKKIIVVNKKARFRYHVIETYEAGIVLLGSEIKSVRLGHVSIDESYVRPQGNEIFLINAHIKEYPFSKHEKIDPLRPRKLLLSRPEIEKLRGRVEMKGLTIIPISIYLKKGRAKLEIALAKGKDTPDKRLTIKEREINREMKRYVKR</sequence>
<keyword evidence="1 3" id="KW-0963">Cytoplasm</keyword>